<dbReference type="InterPro" id="IPR007219">
    <property type="entry name" value="XnlR_reg_dom"/>
</dbReference>
<keyword evidence="5" id="KW-1185">Reference proteome</keyword>
<protein>
    <recommendedName>
        <fullName evidence="3">Xylanolytic transcriptional activator regulatory domain-containing protein</fullName>
    </recommendedName>
</protein>
<evidence type="ECO:0000259" key="3">
    <source>
        <dbReference type="Pfam" id="PF04082"/>
    </source>
</evidence>
<sequence>MMAVLDTPNVTLTQLDSTPSSLNSIALPERIVLPYEELRDDSQVLDDLLGLSSSSTFYLDQIFAPGCQPSADWTDMLHNSDCEAGNINLGTHSESSRRGHLTSPGHDPSDAMDVDPTIFENALHSYFRIAGCSLPILFEDSFWEDYRSGRCSRSLSCAVACRGMPFTATVDSWAVQQRLARQFQDAFFEAHESLDQKGSIRLDDLEALALMLDFEYDQEYRSAVPSHLARLLLGHDSLVLMTLRSNIRLYPNADSDPPIANSMFSKASERRTLLFWHVYGLDSFQSLDCMTISRIRDDDVDMTEPLSSSHSEGYLDSVLSLAVIARKITQEFCNSPTRQLGIKSKRLDFLYEHLLRWRTHFCPSHLSEQGVSKPARLGGYKDLHYAVLKLLELNCYMQIENYAIKFGIRDSTTIEGEIAGLRVESETLRAAYGILEVSKWAKEIKLEEKSGTSYSSIDSEPRILRNICGGACFWICERGLAPPRSNSANSYSRADPKLTDDGGDLTYRHRQNHFDAASTLREAVAMAISHPDTTQLLTKLDLQLESLSSLLGSTTQV</sequence>
<proteinExistence type="predicted"/>
<dbReference type="Pfam" id="PF04082">
    <property type="entry name" value="Fungal_trans"/>
    <property type="match status" value="1"/>
</dbReference>
<comment type="caution">
    <text evidence="4">The sequence shown here is derived from an EMBL/GenBank/DDBJ whole genome shotgun (WGS) entry which is preliminary data.</text>
</comment>
<reference evidence="4 5" key="1">
    <citation type="submission" date="2019-06" db="EMBL/GenBank/DDBJ databases">
        <authorList>
            <person name="Broberg M."/>
        </authorList>
    </citation>
    <scope>NUCLEOTIDE SEQUENCE [LARGE SCALE GENOMIC DNA]</scope>
</reference>
<dbReference type="Proteomes" id="UP000766486">
    <property type="component" value="Unassembled WGS sequence"/>
</dbReference>
<dbReference type="CDD" id="cd12148">
    <property type="entry name" value="fungal_TF_MHR"/>
    <property type="match status" value="1"/>
</dbReference>
<keyword evidence="1" id="KW-0539">Nucleus</keyword>
<feature type="region of interest" description="Disordered" evidence="2">
    <location>
        <begin position="91"/>
        <end position="110"/>
    </location>
</feature>
<feature type="region of interest" description="Disordered" evidence="2">
    <location>
        <begin position="484"/>
        <end position="503"/>
    </location>
</feature>
<dbReference type="InterPro" id="IPR050987">
    <property type="entry name" value="AtrR-like"/>
</dbReference>
<dbReference type="PANTHER" id="PTHR46910:SF1">
    <property type="entry name" value="MISCELLANEOUS ZN(II)2CYS6 TRANSCRIPTION FACTOR (EUROFUNG)-RELATED"/>
    <property type="match status" value="1"/>
</dbReference>
<dbReference type="EMBL" id="CABFNS010000794">
    <property type="protein sequence ID" value="VUC28774.1"/>
    <property type="molecule type" value="Genomic_DNA"/>
</dbReference>
<gene>
    <name evidence="4" type="ORF">CLO192961_LOCUS245164</name>
</gene>
<feature type="domain" description="Xylanolytic transcriptional activator regulatory" evidence="3">
    <location>
        <begin position="123"/>
        <end position="311"/>
    </location>
</feature>
<evidence type="ECO:0000256" key="2">
    <source>
        <dbReference type="SAM" id="MobiDB-lite"/>
    </source>
</evidence>
<dbReference type="PANTHER" id="PTHR46910">
    <property type="entry name" value="TRANSCRIPTION FACTOR PDR1"/>
    <property type="match status" value="1"/>
</dbReference>
<name>A0ABY6UC90_BIOOC</name>
<evidence type="ECO:0000313" key="4">
    <source>
        <dbReference type="EMBL" id="VUC28774.1"/>
    </source>
</evidence>
<evidence type="ECO:0000313" key="5">
    <source>
        <dbReference type="Proteomes" id="UP000766486"/>
    </source>
</evidence>
<accession>A0ABY6UC90</accession>
<organism evidence="4 5">
    <name type="scientific">Bionectria ochroleuca</name>
    <name type="common">Gliocladium roseum</name>
    <dbReference type="NCBI Taxonomy" id="29856"/>
    <lineage>
        <taxon>Eukaryota</taxon>
        <taxon>Fungi</taxon>
        <taxon>Dikarya</taxon>
        <taxon>Ascomycota</taxon>
        <taxon>Pezizomycotina</taxon>
        <taxon>Sordariomycetes</taxon>
        <taxon>Hypocreomycetidae</taxon>
        <taxon>Hypocreales</taxon>
        <taxon>Bionectriaceae</taxon>
        <taxon>Clonostachys</taxon>
    </lineage>
</organism>
<evidence type="ECO:0000256" key="1">
    <source>
        <dbReference type="ARBA" id="ARBA00023242"/>
    </source>
</evidence>